<feature type="region of interest" description="Disordered" evidence="1">
    <location>
        <begin position="1"/>
        <end position="25"/>
    </location>
</feature>
<dbReference type="AlphaFoldDB" id="A0AAV8Q719"/>
<accession>A0AAV8Q719</accession>
<proteinExistence type="predicted"/>
<reference evidence="2 3" key="1">
    <citation type="submission" date="2022-12" db="EMBL/GenBank/DDBJ databases">
        <title>Chromosome-scale assembly of the Ensete ventricosum genome.</title>
        <authorList>
            <person name="Dussert Y."/>
            <person name="Stocks J."/>
            <person name="Wendawek A."/>
            <person name="Woldeyes F."/>
            <person name="Nichols R.A."/>
            <person name="Borrell J.S."/>
        </authorList>
    </citation>
    <scope>NUCLEOTIDE SEQUENCE [LARGE SCALE GENOMIC DNA]</scope>
    <source>
        <strain evidence="3">cv. Maze</strain>
        <tissue evidence="2">Seeds</tissue>
    </source>
</reference>
<organism evidence="2 3">
    <name type="scientific">Ensete ventricosum</name>
    <name type="common">Abyssinian banana</name>
    <name type="synonym">Musa ensete</name>
    <dbReference type="NCBI Taxonomy" id="4639"/>
    <lineage>
        <taxon>Eukaryota</taxon>
        <taxon>Viridiplantae</taxon>
        <taxon>Streptophyta</taxon>
        <taxon>Embryophyta</taxon>
        <taxon>Tracheophyta</taxon>
        <taxon>Spermatophyta</taxon>
        <taxon>Magnoliopsida</taxon>
        <taxon>Liliopsida</taxon>
        <taxon>Zingiberales</taxon>
        <taxon>Musaceae</taxon>
        <taxon>Ensete</taxon>
    </lineage>
</organism>
<evidence type="ECO:0000313" key="2">
    <source>
        <dbReference type="EMBL" id="KAJ8472289.1"/>
    </source>
</evidence>
<keyword evidence="3" id="KW-1185">Reference proteome</keyword>
<comment type="caution">
    <text evidence="2">The sequence shown here is derived from an EMBL/GenBank/DDBJ whole genome shotgun (WGS) entry which is preliminary data.</text>
</comment>
<evidence type="ECO:0000313" key="3">
    <source>
        <dbReference type="Proteomes" id="UP001222027"/>
    </source>
</evidence>
<dbReference type="EMBL" id="JAQQAF010000007">
    <property type="protein sequence ID" value="KAJ8472289.1"/>
    <property type="molecule type" value="Genomic_DNA"/>
</dbReference>
<evidence type="ECO:0000256" key="1">
    <source>
        <dbReference type="SAM" id="MobiDB-lite"/>
    </source>
</evidence>
<dbReference type="Proteomes" id="UP001222027">
    <property type="component" value="Unassembled WGS sequence"/>
</dbReference>
<gene>
    <name evidence="2" type="ORF">OPV22_026632</name>
</gene>
<protein>
    <submittedName>
        <fullName evidence="2">Uncharacterized protein</fullName>
    </submittedName>
</protein>
<name>A0AAV8Q719_ENSVE</name>
<sequence length="86" mass="9618">MSLPLRPFPNPITSNRRSPSRRHVPCRAVREPKVAVSIREKLGGSQTLFRLYSSLLPLPETKAAISDVHDLLSEAIQLSNFSDVHD</sequence>
<feature type="compositionally biased region" description="Pro residues" evidence="1">
    <location>
        <begin position="1"/>
        <end position="10"/>
    </location>
</feature>